<evidence type="ECO:0000259" key="2">
    <source>
        <dbReference type="Pfam" id="PF13400"/>
    </source>
</evidence>
<comment type="caution">
    <text evidence="3">The sequence shown here is derived from an EMBL/GenBank/DDBJ whole genome shotgun (WGS) entry which is preliminary data.</text>
</comment>
<accession>A0A1S1Q5U7</accession>
<dbReference type="InterPro" id="IPR028087">
    <property type="entry name" value="Tad_N"/>
</dbReference>
<dbReference type="Proteomes" id="UP000179627">
    <property type="component" value="Unassembled WGS sequence"/>
</dbReference>
<keyword evidence="1" id="KW-0812">Transmembrane</keyword>
<protein>
    <recommendedName>
        <fullName evidence="2">Putative Flp pilus-assembly TadG-like N-terminal domain-containing protein</fullName>
    </recommendedName>
</protein>
<dbReference type="Pfam" id="PF13400">
    <property type="entry name" value="Tad"/>
    <property type="match status" value="1"/>
</dbReference>
<keyword evidence="1" id="KW-1133">Transmembrane helix</keyword>
<proteinExistence type="predicted"/>
<name>A0A1S1Q5U7_9ACTN</name>
<dbReference type="EMBL" id="MBLM01000154">
    <property type="protein sequence ID" value="OHV30233.1"/>
    <property type="molecule type" value="Genomic_DNA"/>
</dbReference>
<feature type="transmembrane region" description="Helical" evidence="1">
    <location>
        <begin position="16"/>
        <end position="35"/>
    </location>
</feature>
<keyword evidence="1" id="KW-0472">Membrane</keyword>
<dbReference type="OrthoDB" id="3431582at2"/>
<keyword evidence="4" id="KW-1185">Reference proteome</keyword>
<reference evidence="4" key="1">
    <citation type="submission" date="2016-07" db="EMBL/GenBank/DDBJ databases">
        <title>Sequence Frankia sp. strain CcI1.17.</title>
        <authorList>
            <person name="Ghodhbane-Gtari F."/>
            <person name="Swanson E."/>
            <person name="Gueddou A."/>
            <person name="Morris K."/>
            <person name="Hezbri K."/>
            <person name="Ktari A."/>
            <person name="Nouioui I."/>
            <person name="Abebe-Akele F."/>
            <person name="Simpson S."/>
            <person name="Thomas K."/>
            <person name="Gtari M."/>
            <person name="Tisa L.S."/>
            <person name="Hurst S."/>
        </authorList>
    </citation>
    <scope>NUCLEOTIDE SEQUENCE [LARGE SCALE GENOMIC DNA]</scope>
    <source>
        <strain evidence="4">Cc1.17</strain>
    </source>
</reference>
<evidence type="ECO:0000256" key="1">
    <source>
        <dbReference type="SAM" id="Phobius"/>
    </source>
</evidence>
<evidence type="ECO:0000313" key="3">
    <source>
        <dbReference type="EMBL" id="OHV30233.1"/>
    </source>
</evidence>
<evidence type="ECO:0000313" key="4">
    <source>
        <dbReference type="Proteomes" id="UP000179627"/>
    </source>
</evidence>
<organism evidence="3 4">
    <name type="scientific">Parafrankia colletiae</name>
    <dbReference type="NCBI Taxonomy" id="573497"/>
    <lineage>
        <taxon>Bacteria</taxon>
        <taxon>Bacillati</taxon>
        <taxon>Actinomycetota</taxon>
        <taxon>Actinomycetes</taxon>
        <taxon>Frankiales</taxon>
        <taxon>Frankiaceae</taxon>
        <taxon>Parafrankia</taxon>
    </lineage>
</organism>
<dbReference type="AlphaFoldDB" id="A0A1S1Q5U7"/>
<feature type="domain" description="Putative Flp pilus-assembly TadG-like N-terminal" evidence="2">
    <location>
        <begin position="14"/>
        <end position="61"/>
    </location>
</feature>
<sequence length="145" mass="14359">MSRGRPGRHGRDEGTVTAFVVVLFGAFVMFGGLIVDAGGALADKTTAMGVAQEAARAGAQQIDLTVLRQGGTVRLLPDQAVAAAQSYLAQAGATGTATVIDNTVTVTVTAVHDTLLLGVVGLDTLTVTGTGSAHPAPPAPAGAVP</sequence>
<gene>
    <name evidence="3" type="ORF">CC117_27635</name>
</gene>